<reference evidence="3 4" key="1">
    <citation type="submission" date="2020-03" db="EMBL/GenBank/DDBJ databases">
        <title>Vagococcus sp. nov., isolated from beetles.</title>
        <authorList>
            <person name="Hyun D.-W."/>
            <person name="Bae J.-W."/>
        </authorList>
    </citation>
    <scope>NUCLEOTIDE SEQUENCE [LARGE SCALE GENOMIC DNA]</scope>
    <source>
        <strain evidence="3 4">HDW17B</strain>
    </source>
</reference>
<dbReference type="KEGG" id="vhy:G7082_07940"/>
<keyword evidence="4" id="KW-1185">Reference proteome</keyword>
<feature type="signal peptide" evidence="2">
    <location>
        <begin position="1"/>
        <end position="23"/>
    </location>
</feature>
<evidence type="ECO:0000256" key="1">
    <source>
        <dbReference type="SAM" id="MobiDB-lite"/>
    </source>
</evidence>
<feature type="chain" id="PRO_5039070235" description="Alternate signal-mediated exported protein, CPF_0494 family" evidence="2">
    <location>
        <begin position="24"/>
        <end position="360"/>
    </location>
</feature>
<feature type="region of interest" description="Disordered" evidence="1">
    <location>
        <begin position="337"/>
        <end position="360"/>
    </location>
</feature>
<dbReference type="RefSeq" id="WP_166034576.1">
    <property type="nucleotide sequence ID" value="NZ_CP049887.1"/>
</dbReference>
<dbReference type="EMBL" id="CP049887">
    <property type="protein sequence ID" value="QIL48429.1"/>
    <property type="molecule type" value="Genomic_DNA"/>
</dbReference>
<dbReference type="AlphaFoldDB" id="A0A6G8ATY3"/>
<evidence type="ECO:0000313" key="4">
    <source>
        <dbReference type="Proteomes" id="UP000501747"/>
    </source>
</evidence>
<dbReference type="Proteomes" id="UP000501747">
    <property type="component" value="Chromosome"/>
</dbReference>
<evidence type="ECO:0000256" key="2">
    <source>
        <dbReference type="SAM" id="SignalP"/>
    </source>
</evidence>
<evidence type="ECO:0008006" key="5">
    <source>
        <dbReference type="Google" id="ProtNLM"/>
    </source>
</evidence>
<accession>A0A6G8ATY3</accession>
<dbReference type="NCBIfam" id="TIGR04090">
    <property type="entry name" value="exp_by_SipW_IV"/>
    <property type="match status" value="1"/>
</dbReference>
<evidence type="ECO:0000313" key="3">
    <source>
        <dbReference type="EMBL" id="QIL48429.1"/>
    </source>
</evidence>
<organism evidence="3 4">
    <name type="scientific">Vagococcus hydrophili</name>
    <dbReference type="NCBI Taxonomy" id="2714947"/>
    <lineage>
        <taxon>Bacteria</taxon>
        <taxon>Bacillati</taxon>
        <taxon>Bacillota</taxon>
        <taxon>Bacilli</taxon>
        <taxon>Lactobacillales</taxon>
        <taxon>Enterococcaceae</taxon>
        <taxon>Vagococcus</taxon>
    </lineage>
</organism>
<name>A0A6G8ATY3_9ENTE</name>
<gene>
    <name evidence="3" type="ORF">G7082_07940</name>
</gene>
<keyword evidence="2" id="KW-0732">Signal</keyword>
<proteinExistence type="predicted"/>
<protein>
    <recommendedName>
        <fullName evidence="5">Alternate signal-mediated exported protein, CPF_0494 family</fullName>
    </recommendedName>
</protein>
<dbReference type="InterPro" id="IPR024008">
    <property type="entry name" value="BsaA"/>
</dbReference>
<feature type="compositionally biased region" description="Basic and acidic residues" evidence="1">
    <location>
        <begin position="348"/>
        <end position="360"/>
    </location>
</feature>
<sequence>MKSKNKKKWLATAAALAAVAAMAGTFAWFQSKDEVKNEFEGSIAGNDIEIVEDFEKPTTWEPNVETKKDVAVKNSGKYNAFIRVNLAEEITKLKSENLDGKYTSNGADIAAADYVMPLSMKKADIESKYPTVSTLEGTAPKITIKGKEYTLVVREKSETVDKGTRYQYLSYWDNGTEGEELYARTGGFVRKNDKLTPKNTPQVKYIKIEYQAPVKKDWTNPVYTPVTAGTPGGPIKGDGSASIVLKGAADDKIEIKFVNVSEKPVTGKWNYNLKDGSFYYIGVVPAQEQTAQLIESVKLSGAAGNEYSKVKYNLDVKAKGIQAHAEAVDSADWLGEKGPNNINGDISKALKELPETNKTK</sequence>